<keyword evidence="5 9" id="KW-1133">Transmembrane helix</keyword>
<dbReference type="GO" id="GO:0005921">
    <property type="term" value="C:gap junction"/>
    <property type="evidence" value="ECO:0007669"/>
    <property type="project" value="UniProtKB-UniRule"/>
</dbReference>
<evidence type="ECO:0000256" key="5">
    <source>
        <dbReference type="ARBA" id="ARBA00022989"/>
    </source>
</evidence>
<comment type="caution">
    <text evidence="9">Lacks conserved residue(s) required for the propagation of feature annotation.</text>
</comment>
<feature type="transmembrane region" description="Helical" evidence="9">
    <location>
        <begin position="124"/>
        <end position="143"/>
    </location>
</feature>
<dbReference type="OrthoDB" id="6148330at2759"/>
<gene>
    <name evidence="9" type="primary">inx</name>
    <name evidence="10" type="ORF">CUNI_LOCUS20796</name>
</gene>
<evidence type="ECO:0000256" key="2">
    <source>
        <dbReference type="ARBA" id="ARBA00022448"/>
    </source>
</evidence>
<organism evidence="10 11">
    <name type="scientific">Candidula unifasciata</name>
    <dbReference type="NCBI Taxonomy" id="100452"/>
    <lineage>
        <taxon>Eukaryota</taxon>
        <taxon>Metazoa</taxon>
        <taxon>Spiralia</taxon>
        <taxon>Lophotrochozoa</taxon>
        <taxon>Mollusca</taxon>
        <taxon>Gastropoda</taxon>
        <taxon>Heterobranchia</taxon>
        <taxon>Euthyneura</taxon>
        <taxon>Panpulmonata</taxon>
        <taxon>Eupulmonata</taxon>
        <taxon>Stylommatophora</taxon>
        <taxon>Helicina</taxon>
        <taxon>Helicoidea</taxon>
        <taxon>Geomitridae</taxon>
        <taxon>Candidula</taxon>
    </lineage>
</organism>
<comment type="similarity">
    <text evidence="9">Belongs to the pannexin family.</text>
</comment>
<comment type="function">
    <text evidence="9">Structural component of the gap junctions.</text>
</comment>
<dbReference type="PRINTS" id="PR01262">
    <property type="entry name" value="INNEXIN"/>
</dbReference>
<evidence type="ECO:0000256" key="1">
    <source>
        <dbReference type="ARBA" id="ARBA00004651"/>
    </source>
</evidence>
<dbReference type="PROSITE" id="PS51013">
    <property type="entry name" value="PANNEXIN"/>
    <property type="match status" value="1"/>
</dbReference>
<sequence length="144" mass="17177">WLETHREYHWNRLVKAKQALARCCCFFCNKRAGTYLTAFYLFIKVIYAANVIGQFFILNAFLSQEYNFYGLEVLHMLGSSEKEWKESVRFPKVTLCDFKIRQLQNIQTWTVQCVLPINLFNEKIFILLWFWLVFVATLSSLNLI</sequence>
<dbReference type="Proteomes" id="UP000678393">
    <property type="component" value="Unassembled WGS sequence"/>
</dbReference>
<evidence type="ECO:0000313" key="11">
    <source>
        <dbReference type="Proteomes" id="UP000678393"/>
    </source>
</evidence>
<feature type="transmembrane region" description="Helical" evidence="9">
    <location>
        <begin position="39"/>
        <end position="62"/>
    </location>
</feature>
<dbReference type="EMBL" id="CAJHNH020008079">
    <property type="protein sequence ID" value="CAG5135238.1"/>
    <property type="molecule type" value="Genomic_DNA"/>
</dbReference>
<keyword evidence="6 9" id="KW-0406">Ion transport</keyword>
<evidence type="ECO:0000313" key="10">
    <source>
        <dbReference type="EMBL" id="CAG5135238.1"/>
    </source>
</evidence>
<evidence type="ECO:0000256" key="4">
    <source>
        <dbReference type="ARBA" id="ARBA00022692"/>
    </source>
</evidence>
<keyword evidence="2 9" id="KW-0813">Transport</keyword>
<dbReference type="GO" id="GO:0034220">
    <property type="term" value="P:monoatomic ion transmembrane transport"/>
    <property type="evidence" value="ECO:0007669"/>
    <property type="project" value="UniProtKB-KW"/>
</dbReference>
<evidence type="ECO:0000256" key="3">
    <source>
        <dbReference type="ARBA" id="ARBA00022475"/>
    </source>
</evidence>
<reference evidence="10" key="1">
    <citation type="submission" date="2021-04" db="EMBL/GenBank/DDBJ databases">
        <authorList>
            <consortium name="Molecular Ecology Group"/>
        </authorList>
    </citation>
    <scope>NUCLEOTIDE SEQUENCE</scope>
</reference>
<name>A0A8S4A4K1_9EUPU</name>
<keyword evidence="3" id="KW-1003">Cell membrane</keyword>
<dbReference type="Pfam" id="PF00876">
    <property type="entry name" value="Innexin"/>
    <property type="match status" value="1"/>
</dbReference>
<dbReference type="AlphaFoldDB" id="A0A8S4A4K1"/>
<comment type="subcellular location">
    <subcellularLocation>
        <location evidence="1 9">Cell membrane</location>
        <topology evidence="1 9">Multi-pass membrane protein</topology>
    </subcellularLocation>
</comment>
<dbReference type="GO" id="GO:0005886">
    <property type="term" value="C:plasma membrane"/>
    <property type="evidence" value="ECO:0007669"/>
    <property type="project" value="UniProtKB-SubCell"/>
</dbReference>
<evidence type="ECO:0000256" key="8">
    <source>
        <dbReference type="ARBA" id="ARBA00023303"/>
    </source>
</evidence>
<keyword evidence="11" id="KW-1185">Reference proteome</keyword>
<keyword evidence="7 9" id="KW-0472">Membrane</keyword>
<comment type="caution">
    <text evidence="10">The sequence shown here is derived from an EMBL/GenBank/DDBJ whole genome shotgun (WGS) entry which is preliminary data.</text>
</comment>
<protein>
    <recommendedName>
        <fullName evidence="9">Innexin</fullName>
    </recommendedName>
</protein>
<keyword evidence="4 9" id="KW-0812">Transmembrane</keyword>
<evidence type="ECO:0000256" key="7">
    <source>
        <dbReference type="ARBA" id="ARBA00023136"/>
    </source>
</evidence>
<keyword evidence="8 9" id="KW-0407">Ion channel</keyword>
<feature type="non-terminal residue" evidence="10">
    <location>
        <position position="1"/>
    </location>
</feature>
<evidence type="ECO:0000256" key="6">
    <source>
        <dbReference type="ARBA" id="ARBA00023065"/>
    </source>
</evidence>
<evidence type="ECO:0000256" key="9">
    <source>
        <dbReference type="RuleBase" id="RU010713"/>
    </source>
</evidence>
<dbReference type="InterPro" id="IPR000990">
    <property type="entry name" value="Innexin"/>
</dbReference>
<dbReference type="PANTHER" id="PTHR11893">
    <property type="entry name" value="INNEXIN"/>
    <property type="match status" value="1"/>
</dbReference>
<proteinExistence type="inferred from homology"/>
<dbReference type="PANTHER" id="PTHR11893:SF36">
    <property type="entry name" value="INNEXIN-5"/>
    <property type="match status" value="1"/>
</dbReference>
<feature type="non-terminal residue" evidence="10">
    <location>
        <position position="144"/>
    </location>
</feature>
<accession>A0A8S4A4K1</accession>